<keyword evidence="1" id="KW-0812">Transmembrane</keyword>
<evidence type="ECO:0000313" key="2">
    <source>
        <dbReference type="EMBL" id="OGG35864.1"/>
    </source>
</evidence>
<organism evidence="2 3">
    <name type="scientific">Candidatus Gottesmanbacteria bacterium RIFOXYB1_FULL_47_11</name>
    <dbReference type="NCBI Taxonomy" id="1798401"/>
    <lineage>
        <taxon>Bacteria</taxon>
        <taxon>Candidatus Gottesmaniibacteriota</taxon>
    </lineage>
</organism>
<dbReference type="AlphaFoldDB" id="A0A1F6BG06"/>
<gene>
    <name evidence="2" type="ORF">A2363_04615</name>
</gene>
<reference evidence="2 3" key="1">
    <citation type="journal article" date="2016" name="Nat. Commun.">
        <title>Thousands of microbial genomes shed light on interconnected biogeochemical processes in an aquifer system.</title>
        <authorList>
            <person name="Anantharaman K."/>
            <person name="Brown C.T."/>
            <person name="Hug L.A."/>
            <person name="Sharon I."/>
            <person name="Castelle C.J."/>
            <person name="Probst A.J."/>
            <person name="Thomas B.C."/>
            <person name="Singh A."/>
            <person name="Wilkins M.J."/>
            <person name="Karaoz U."/>
            <person name="Brodie E.L."/>
            <person name="Williams K.H."/>
            <person name="Hubbard S.S."/>
            <person name="Banfield J.F."/>
        </authorList>
    </citation>
    <scope>NUCLEOTIDE SEQUENCE [LARGE SCALE GENOMIC DNA]</scope>
</reference>
<dbReference type="STRING" id="1798401.A2363_04615"/>
<comment type="caution">
    <text evidence="2">The sequence shown here is derived from an EMBL/GenBank/DDBJ whole genome shotgun (WGS) entry which is preliminary data.</text>
</comment>
<protein>
    <recommendedName>
        <fullName evidence="4">Baseplate protein J-like domain-containing protein</fullName>
    </recommendedName>
</protein>
<dbReference type="EMBL" id="MFKE01000004">
    <property type="protein sequence ID" value="OGG35864.1"/>
    <property type="molecule type" value="Genomic_DNA"/>
</dbReference>
<sequence>MKLPSILDKFLPKNASEKEIFSSLVIDEEYVAAALWEIGDGGTPGILASESGPCASNDWEARLDAIDEALARAEDIVHTTKYSKVVLGLPAAYLTESGEIPKEIRPHIKTITRELALTAIGFVPIEQALVYQLKKDEGIPPSVILLGISKQTVSVSLYRVGVLTAHETAPRSGDLAITLEEVLKTFKHVEVLPARIFLYGYSAKNLEDLKTELLRYQWTTRLNFLHFPKIEIVKPEGVIKAVSIAGASEVSHAVESIDESVPAAEAAAPDSKQEDTLESEAQADAEEIAQEEAQDEIIEEPNVVAVDPSRLGFRKNVDVLEEVESPAPESAKPFVMPSFSFAALKRIDISSVKKLFSGGGRAWLLAGLVALFVVGYLLYYFVPHASVTVVELPKAIVASEQITIDPTATVVDAQTKIIPGASQEKSVSGQKTIPVTGKKQIGDPAKGAVTIYNKTLQAKSFSKGSSLTTGSLQFTLDDDVAIASASESVGSITFGKTTANVTAKQIGKESNVPANTEFSFKDVDTGVAIARNDQALAGGTSRDVTVVSRADYDAFLTAISADLVDKAKQELTSSVGGGSKLIDETIKTAVTQKTFSQELDQEAKELSGNATITVSGTSYSEADVQTILKAFIAKDIPAGYALAEGRTEVSMENVKVGKDGKISAKATIKTDAVPTLDLVDIQKRLAGKKLSDAEAYLRSLPGVAAIEVRFSLTFDRGRLPINTKNISVSTSLQ</sequence>
<evidence type="ECO:0000256" key="1">
    <source>
        <dbReference type="SAM" id="Phobius"/>
    </source>
</evidence>
<feature type="transmembrane region" description="Helical" evidence="1">
    <location>
        <begin position="362"/>
        <end position="382"/>
    </location>
</feature>
<dbReference type="Proteomes" id="UP000176186">
    <property type="component" value="Unassembled WGS sequence"/>
</dbReference>
<accession>A0A1F6BG06</accession>
<proteinExistence type="predicted"/>
<keyword evidence="1" id="KW-0472">Membrane</keyword>
<evidence type="ECO:0000313" key="3">
    <source>
        <dbReference type="Proteomes" id="UP000176186"/>
    </source>
</evidence>
<keyword evidence="1" id="KW-1133">Transmembrane helix</keyword>
<name>A0A1F6BG06_9BACT</name>
<evidence type="ECO:0008006" key="4">
    <source>
        <dbReference type="Google" id="ProtNLM"/>
    </source>
</evidence>